<evidence type="ECO:0000256" key="10">
    <source>
        <dbReference type="ARBA" id="ARBA00022842"/>
    </source>
</evidence>
<dbReference type="Pfam" id="PF02110">
    <property type="entry name" value="HK"/>
    <property type="match status" value="1"/>
</dbReference>
<dbReference type="RefSeq" id="WP_262427075.1">
    <property type="nucleotide sequence ID" value="NZ_JACRTJ010000010.1"/>
</dbReference>
<evidence type="ECO:0000256" key="9">
    <source>
        <dbReference type="ARBA" id="ARBA00022840"/>
    </source>
</evidence>
<evidence type="ECO:0000256" key="7">
    <source>
        <dbReference type="ARBA" id="ARBA00022741"/>
    </source>
</evidence>
<keyword evidence="8 12" id="KW-0418">Kinase</keyword>
<evidence type="ECO:0000313" key="12">
    <source>
        <dbReference type="EMBL" id="MBC8598470.1"/>
    </source>
</evidence>
<evidence type="ECO:0000256" key="3">
    <source>
        <dbReference type="ARBA" id="ARBA00004868"/>
    </source>
</evidence>
<comment type="caution">
    <text evidence="12">The sequence shown here is derived from an EMBL/GenBank/DDBJ whole genome shotgun (WGS) entry which is preliminary data.</text>
</comment>
<organism evidence="12 13">
    <name type="scientific">Enterocloster hominis</name>
    <name type="common">ex Liu et al. 2021</name>
    <dbReference type="NCBI Taxonomy" id="2763663"/>
    <lineage>
        <taxon>Bacteria</taxon>
        <taxon>Bacillati</taxon>
        <taxon>Bacillota</taxon>
        <taxon>Clostridia</taxon>
        <taxon>Lachnospirales</taxon>
        <taxon>Lachnospiraceae</taxon>
        <taxon>Enterocloster</taxon>
    </lineage>
</organism>
<dbReference type="PRINTS" id="PR01099">
    <property type="entry name" value="HYETHTZKNASE"/>
</dbReference>
<proteinExistence type="predicted"/>
<dbReference type="GO" id="GO:0016301">
    <property type="term" value="F:kinase activity"/>
    <property type="evidence" value="ECO:0007669"/>
    <property type="project" value="UniProtKB-KW"/>
</dbReference>
<dbReference type="EMBL" id="JACRTJ010000010">
    <property type="protein sequence ID" value="MBC8598470.1"/>
    <property type="molecule type" value="Genomic_DNA"/>
</dbReference>
<dbReference type="EC" id="2.7.1.50" evidence="4"/>
<evidence type="ECO:0000256" key="4">
    <source>
        <dbReference type="ARBA" id="ARBA00012129"/>
    </source>
</evidence>
<gene>
    <name evidence="12" type="ORF">H8708_04360</name>
</gene>
<protein>
    <recommendedName>
        <fullName evidence="4">hydroxyethylthiazole kinase</fullName>
        <ecNumber evidence="4">2.7.1.50</ecNumber>
    </recommendedName>
</protein>
<evidence type="ECO:0000256" key="1">
    <source>
        <dbReference type="ARBA" id="ARBA00001771"/>
    </source>
</evidence>
<dbReference type="InterPro" id="IPR000417">
    <property type="entry name" value="Hyethyz_kinase"/>
</dbReference>
<evidence type="ECO:0000256" key="8">
    <source>
        <dbReference type="ARBA" id="ARBA00022777"/>
    </source>
</evidence>
<evidence type="ECO:0000256" key="5">
    <source>
        <dbReference type="ARBA" id="ARBA00022679"/>
    </source>
</evidence>
<evidence type="ECO:0000256" key="2">
    <source>
        <dbReference type="ARBA" id="ARBA00001946"/>
    </source>
</evidence>
<keyword evidence="13" id="KW-1185">Reference proteome</keyword>
<dbReference type="Proteomes" id="UP000647491">
    <property type="component" value="Unassembled WGS sequence"/>
</dbReference>
<reference evidence="12 13" key="1">
    <citation type="submission" date="2020-08" db="EMBL/GenBank/DDBJ databases">
        <title>Genome public.</title>
        <authorList>
            <person name="Liu C."/>
            <person name="Sun Q."/>
        </authorList>
    </citation>
    <scope>NUCLEOTIDE SEQUENCE [LARGE SCALE GENOMIC DNA]</scope>
    <source>
        <strain evidence="12 13">BX10</strain>
    </source>
</reference>
<sequence>MELTGETKDWGRGMAEAFSMVKDQAPLVHMIANYVTASFCADVMAAMGARPLMAQAPEEMEEITGSADGLAVNLGQPSEEKYLACERALQTAGNLGLPAVLDPVGAGASGYRKKASASLCAASWPGRAWSGVLKGNSSEIHTVLTGAAAHSGVDSVGTFSHLEEEAAFLRDMREKGRNMVILETGAVDKLCWISESGGKDRIFRAAFGHEKSRRVNLVGTGCVTGAVLGALLAAEHKKTGAMPGTDRMALLAASAVSMVSFCCEAIGDGGYGTYKWKLLDALSQPDLDLYEAYIGRNMKWIC</sequence>
<dbReference type="InterPro" id="IPR029056">
    <property type="entry name" value="Ribokinase-like"/>
</dbReference>
<keyword evidence="9" id="KW-0067">ATP-binding</keyword>
<comment type="pathway">
    <text evidence="3">Cofactor biosynthesis; thiamine diphosphate biosynthesis; 4-methyl-5-(2-phosphoethyl)-thiazole from 5-(2-hydroxyethyl)-4-methylthiazole: step 1/1.</text>
</comment>
<keyword evidence="5" id="KW-0808">Transferase</keyword>
<comment type="catalytic activity">
    <reaction evidence="1">
        <text>5-(2-hydroxyethyl)-4-methylthiazole + ATP = 4-methyl-5-(2-phosphooxyethyl)-thiazole + ADP + H(+)</text>
        <dbReference type="Rhea" id="RHEA:24212"/>
        <dbReference type="ChEBI" id="CHEBI:15378"/>
        <dbReference type="ChEBI" id="CHEBI:17957"/>
        <dbReference type="ChEBI" id="CHEBI:30616"/>
        <dbReference type="ChEBI" id="CHEBI:58296"/>
        <dbReference type="ChEBI" id="CHEBI:456216"/>
        <dbReference type="EC" id="2.7.1.50"/>
    </reaction>
</comment>
<name>A0ABR7NQT4_9FIRM</name>
<dbReference type="Gene3D" id="3.40.1190.20">
    <property type="match status" value="1"/>
</dbReference>
<keyword evidence="7" id="KW-0547">Nucleotide-binding</keyword>
<accession>A0ABR7NQT4</accession>
<dbReference type="SUPFAM" id="SSF53613">
    <property type="entry name" value="Ribokinase-like"/>
    <property type="match status" value="1"/>
</dbReference>
<evidence type="ECO:0000313" key="13">
    <source>
        <dbReference type="Proteomes" id="UP000647491"/>
    </source>
</evidence>
<keyword evidence="10" id="KW-0460">Magnesium</keyword>
<evidence type="ECO:0000256" key="6">
    <source>
        <dbReference type="ARBA" id="ARBA00022723"/>
    </source>
</evidence>
<evidence type="ECO:0000256" key="11">
    <source>
        <dbReference type="ARBA" id="ARBA00022977"/>
    </source>
</evidence>
<keyword evidence="11" id="KW-0784">Thiamine biosynthesis</keyword>
<comment type="cofactor">
    <cofactor evidence="2">
        <name>Mg(2+)</name>
        <dbReference type="ChEBI" id="CHEBI:18420"/>
    </cofactor>
</comment>
<keyword evidence="6" id="KW-0479">Metal-binding</keyword>